<accession>A0AA41VW53</accession>
<dbReference type="InterPro" id="IPR049306">
    <property type="entry name" value="GLV1-2"/>
</dbReference>
<dbReference type="AlphaFoldDB" id="A0AA41VW53"/>
<keyword evidence="2" id="KW-0732">Signal</keyword>
<name>A0AA41VW53_PAPNU</name>
<keyword evidence="4" id="KW-1185">Reference proteome</keyword>
<evidence type="ECO:0000313" key="3">
    <source>
        <dbReference type="EMBL" id="MCL7048621.1"/>
    </source>
</evidence>
<gene>
    <name evidence="3" type="ORF">MKW94_029311</name>
</gene>
<proteinExistence type="predicted"/>
<protein>
    <submittedName>
        <fullName evidence="3">Uncharacterized protein</fullName>
    </submittedName>
</protein>
<feature type="compositionally biased region" description="Polar residues" evidence="1">
    <location>
        <begin position="54"/>
        <end position="68"/>
    </location>
</feature>
<comment type="caution">
    <text evidence="3">The sequence shown here is derived from an EMBL/GenBank/DDBJ whole genome shotgun (WGS) entry which is preliminary data.</text>
</comment>
<evidence type="ECO:0000313" key="4">
    <source>
        <dbReference type="Proteomes" id="UP001177140"/>
    </source>
</evidence>
<reference evidence="3" key="1">
    <citation type="submission" date="2022-03" db="EMBL/GenBank/DDBJ databases">
        <title>A functionally conserved STORR gene fusion in Papaver species that diverged 16.8 million years ago.</title>
        <authorList>
            <person name="Catania T."/>
        </authorList>
    </citation>
    <scope>NUCLEOTIDE SEQUENCE</scope>
    <source>
        <strain evidence="3">S-191538</strain>
    </source>
</reference>
<dbReference type="Pfam" id="PF21529">
    <property type="entry name" value="GLV1-2"/>
    <property type="match status" value="1"/>
</dbReference>
<feature type="region of interest" description="Disordered" evidence="1">
    <location>
        <begin position="41"/>
        <end position="71"/>
    </location>
</feature>
<dbReference type="EMBL" id="JAJJMA010306648">
    <property type="protein sequence ID" value="MCL7048621.1"/>
    <property type="molecule type" value="Genomic_DNA"/>
</dbReference>
<evidence type="ECO:0000256" key="1">
    <source>
        <dbReference type="SAM" id="MobiDB-lite"/>
    </source>
</evidence>
<sequence length="97" mass="10445">MPLLHGKQALLVTGLVIFFAILLVDPIQARVLKMDNGGVADNAGRSLMSRPDTGHQNDSTVLSTASTGSDDKYLEEAGHDLVTMDYTPARKKSPIHN</sequence>
<dbReference type="Proteomes" id="UP001177140">
    <property type="component" value="Unassembled WGS sequence"/>
</dbReference>
<feature type="signal peptide" evidence="2">
    <location>
        <begin position="1"/>
        <end position="29"/>
    </location>
</feature>
<evidence type="ECO:0000256" key="2">
    <source>
        <dbReference type="SAM" id="SignalP"/>
    </source>
</evidence>
<organism evidence="3 4">
    <name type="scientific">Papaver nudicaule</name>
    <name type="common">Iceland poppy</name>
    <dbReference type="NCBI Taxonomy" id="74823"/>
    <lineage>
        <taxon>Eukaryota</taxon>
        <taxon>Viridiplantae</taxon>
        <taxon>Streptophyta</taxon>
        <taxon>Embryophyta</taxon>
        <taxon>Tracheophyta</taxon>
        <taxon>Spermatophyta</taxon>
        <taxon>Magnoliopsida</taxon>
        <taxon>Ranunculales</taxon>
        <taxon>Papaveraceae</taxon>
        <taxon>Papaveroideae</taxon>
        <taxon>Papaver</taxon>
    </lineage>
</organism>
<feature type="chain" id="PRO_5041380828" evidence="2">
    <location>
        <begin position="30"/>
        <end position="97"/>
    </location>
</feature>